<dbReference type="InterPro" id="IPR023210">
    <property type="entry name" value="NADP_OxRdtase_dom"/>
</dbReference>
<gene>
    <name evidence="3" type="ORF">DFP98_105222</name>
</gene>
<keyword evidence="4" id="KW-1185">Reference proteome</keyword>
<evidence type="ECO:0000256" key="1">
    <source>
        <dbReference type="ARBA" id="ARBA00023002"/>
    </source>
</evidence>
<dbReference type="EMBL" id="QRDZ01000005">
    <property type="protein sequence ID" value="RED85211.1"/>
    <property type="molecule type" value="Genomic_DNA"/>
</dbReference>
<dbReference type="InterPro" id="IPR050523">
    <property type="entry name" value="AKR_Detox_Biosynth"/>
</dbReference>
<dbReference type="CDD" id="cd19082">
    <property type="entry name" value="AKR_AKR10A1_2"/>
    <property type="match status" value="1"/>
</dbReference>
<dbReference type="GO" id="GO:0016491">
    <property type="term" value="F:oxidoreductase activity"/>
    <property type="evidence" value="ECO:0007669"/>
    <property type="project" value="UniProtKB-KW"/>
</dbReference>
<dbReference type="GO" id="GO:0005829">
    <property type="term" value="C:cytosol"/>
    <property type="evidence" value="ECO:0007669"/>
    <property type="project" value="TreeGrafter"/>
</dbReference>
<organism evidence="3 4">
    <name type="scientific">Cohnella phaseoli</name>
    <dbReference type="NCBI Taxonomy" id="456490"/>
    <lineage>
        <taxon>Bacteria</taxon>
        <taxon>Bacillati</taxon>
        <taxon>Bacillota</taxon>
        <taxon>Bacilli</taxon>
        <taxon>Bacillales</taxon>
        <taxon>Paenibacillaceae</taxon>
        <taxon>Cohnella</taxon>
    </lineage>
</organism>
<sequence>MKMKTITRTDLVASVISLGTADLGASVPEKESEELLNLYTDRGGNFLDTAEVYANWLPIEPSSSERFLGKWMKSRGNRNDLIVATKGGHPRLETMTVPRITPADMTADLEGSLRRLGTDHIDLYYLHRDDPTVPVETIVETLERFVREGKIRYYGCSNWTIARVEQANEYAVGKGYTGFVAVQNLWNLAEINPGAIPDPTQVVTDAEFVEWHRRTGIAAVPYSSQANGFFSGKHRRETAAELSGSGVGRSYYNETNFARLERTERLARELGSTSTQVALAYLLAHPFPVFPIVGCKKKEHLLDSLSAADLAIDYDTAASLVDGGNAY</sequence>
<dbReference type="AlphaFoldDB" id="A0A3D9KGE0"/>
<dbReference type="InterPro" id="IPR036812">
    <property type="entry name" value="NAD(P)_OxRdtase_dom_sf"/>
</dbReference>
<feature type="domain" description="NADP-dependent oxidoreductase" evidence="2">
    <location>
        <begin position="16"/>
        <end position="318"/>
    </location>
</feature>
<dbReference type="OrthoDB" id="9773828at2"/>
<comment type="caution">
    <text evidence="3">The sequence shown here is derived from an EMBL/GenBank/DDBJ whole genome shotgun (WGS) entry which is preliminary data.</text>
</comment>
<evidence type="ECO:0000259" key="2">
    <source>
        <dbReference type="Pfam" id="PF00248"/>
    </source>
</evidence>
<reference evidence="3 4" key="1">
    <citation type="submission" date="2018-07" db="EMBL/GenBank/DDBJ databases">
        <title>Genomic Encyclopedia of Type Strains, Phase III (KMG-III): the genomes of soil and plant-associated and newly described type strains.</title>
        <authorList>
            <person name="Whitman W."/>
        </authorList>
    </citation>
    <scope>NUCLEOTIDE SEQUENCE [LARGE SCALE GENOMIC DNA]</scope>
    <source>
        <strain evidence="3 4">CECT 7287</strain>
    </source>
</reference>
<dbReference type="Gene3D" id="3.20.20.100">
    <property type="entry name" value="NADP-dependent oxidoreductase domain"/>
    <property type="match status" value="1"/>
</dbReference>
<protein>
    <submittedName>
        <fullName evidence="3">Aryl-alcohol dehydrogenase-like predicted oxidoreductase</fullName>
    </submittedName>
</protein>
<dbReference type="PANTHER" id="PTHR43364:SF4">
    <property type="entry name" value="NAD(P)-LINKED OXIDOREDUCTASE SUPERFAMILY PROTEIN"/>
    <property type="match status" value="1"/>
</dbReference>
<evidence type="ECO:0000313" key="3">
    <source>
        <dbReference type="EMBL" id="RED85211.1"/>
    </source>
</evidence>
<proteinExistence type="predicted"/>
<dbReference type="RefSeq" id="WP_116060208.1">
    <property type="nucleotide sequence ID" value="NZ_QRDZ01000005.1"/>
</dbReference>
<dbReference type="SUPFAM" id="SSF51430">
    <property type="entry name" value="NAD(P)-linked oxidoreductase"/>
    <property type="match status" value="1"/>
</dbReference>
<dbReference type="Proteomes" id="UP000256977">
    <property type="component" value="Unassembled WGS sequence"/>
</dbReference>
<name>A0A3D9KGE0_9BACL</name>
<dbReference type="PANTHER" id="PTHR43364">
    <property type="entry name" value="NADH-SPECIFIC METHYLGLYOXAL REDUCTASE-RELATED"/>
    <property type="match status" value="1"/>
</dbReference>
<evidence type="ECO:0000313" key="4">
    <source>
        <dbReference type="Proteomes" id="UP000256977"/>
    </source>
</evidence>
<keyword evidence="1" id="KW-0560">Oxidoreductase</keyword>
<accession>A0A3D9KGE0</accession>
<dbReference type="Pfam" id="PF00248">
    <property type="entry name" value="Aldo_ket_red"/>
    <property type="match status" value="1"/>
</dbReference>